<gene>
    <name evidence="2" type="ORF">HEQ44_06670</name>
</gene>
<organism evidence="2 3">
    <name type="scientific">Levilactobacillus tujiorum</name>
    <dbReference type="NCBI Taxonomy" id="2912243"/>
    <lineage>
        <taxon>Bacteria</taxon>
        <taxon>Bacillati</taxon>
        <taxon>Bacillota</taxon>
        <taxon>Bacilli</taxon>
        <taxon>Lactobacillales</taxon>
        <taxon>Lactobacillaceae</taxon>
        <taxon>Levilactobacillus</taxon>
    </lineage>
</organism>
<dbReference type="RefSeq" id="WP_168849581.1">
    <property type="nucleotide sequence ID" value="NZ_JAAVSD010000015.1"/>
</dbReference>
<dbReference type="InterPro" id="IPR003343">
    <property type="entry name" value="Big_2"/>
</dbReference>
<dbReference type="Gene3D" id="2.60.40.1080">
    <property type="match status" value="1"/>
</dbReference>
<evidence type="ECO:0000259" key="1">
    <source>
        <dbReference type="Pfam" id="PF02368"/>
    </source>
</evidence>
<dbReference type="InterPro" id="IPR008964">
    <property type="entry name" value="Invasin/intimin_cell_adhesion"/>
</dbReference>
<evidence type="ECO:0000313" key="3">
    <source>
        <dbReference type="Proteomes" id="UP000707477"/>
    </source>
</evidence>
<feature type="domain" description="BIG2" evidence="1">
    <location>
        <begin position="185"/>
        <end position="236"/>
    </location>
</feature>
<protein>
    <recommendedName>
        <fullName evidence="1">BIG2 domain-containing protein</fullName>
    </recommendedName>
</protein>
<dbReference type="SUPFAM" id="SSF49373">
    <property type="entry name" value="Invasin/intimin cell-adhesion fragments"/>
    <property type="match status" value="1"/>
</dbReference>
<accession>A0ABX1L4A7</accession>
<proteinExistence type="predicted"/>
<evidence type="ECO:0000313" key="2">
    <source>
        <dbReference type="EMBL" id="NLR29866.1"/>
    </source>
</evidence>
<keyword evidence="3" id="KW-1185">Reference proteome</keyword>
<comment type="caution">
    <text evidence="2">The sequence shown here is derived from an EMBL/GenBank/DDBJ whole genome shotgun (WGS) entry which is preliminary data.</text>
</comment>
<sequence>MLGSKGVRWLTIVLATLLIADFYQQVRTGKGLVAQAATTIPGKGTQSDAPIGMLGFYLTTGFNLQPDDSYTSVNHPRILTTSTVHSLLSVVNVFASDHFQWAQSTNEGKQWTDVNGARSADLEVTPTKVGTVYYQQRFQYFFGSPIPFVTPTYYSRVAALTTLPDPVPATGLSVAADSDYLYNNQEKAQQTYVHATPTPVNATGNLDWTSSDPSLATVTSKGLVTANKMGKVGTVQITGAMTNDNGRQVTAAVSISIGRGLDDQKVAAGQTATFRVRGKFEQAPALVTWHRVAADGRNTVVSRTTQLSYTTPATTMADDQANYYAEIKVSDDVDQVLTTGRAKLTVIPDRTPAVTVTSTVRNLTDDKGNTPTMLTNVINGDTCVISGAVTDKNAQSRLVDGDFMIKLPGDATDTTAKVDGQPAHYYTVVQGMDVVVVVSGQSFTDVKTHSFSIKFTTHKTNNLVYKTGVQLIGYADTSRSHVLDTYQGNDVILNFTDGQLSATANDVDFGQLTMTNVVQELPGKALGDGELLDVTDHRRVKAASQVELRQEAALNNGATNLAATLTFTKHDGLSQTLSPTNQVVGTTPAGTLVAPIGEAQGDQLNVKVSDGAFQPGRYTTKLDWTVVLGP</sequence>
<reference evidence="2 3" key="1">
    <citation type="submission" date="2020-03" db="EMBL/GenBank/DDBJ databases">
        <authorList>
            <person name="Zhang Z."/>
            <person name="Guo Z."/>
            <person name="Hou Q."/>
            <person name="Shen X."/>
        </authorList>
    </citation>
    <scope>NUCLEOTIDE SEQUENCE [LARGE SCALE GENOMIC DNA]</scope>
    <source>
        <strain evidence="2 3">HBUAS51329</strain>
    </source>
</reference>
<name>A0ABX1L4A7_9LACO</name>
<dbReference type="Proteomes" id="UP000707477">
    <property type="component" value="Unassembled WGS sequence"/>
</dbReference>
<dbReference type="EMBL" id="JAAVSD010000015">
    <property type="protein sequence ID" value="NLR29866.1"/>
    <property type="molecule type" value="Genomic_DNA"/>
</dbReference>
<dbReference type="Pfam" id="PF02368">
    <property type="entry name" value="Big_2"/>
    <property type="match status" value="1"/>
</dbReference>